<protein>
    <submittedName>
        <fullName evidence="2">Methenyltetrahydrofolate synthase domain-containing protein</fullName>
    </submittedName>
</protein>
<dbReference type="Gene3D" id="3.40.50.10420">
    <property type="entry name" value="NagB/RpiA/CoA transferase-like"/>
    <property type="match status" value="1"/>
</dbReference>
<name>A0A2K3M7L5_TRIPR</name>
<gene>
    <name evidence="2" type="ORF">L195_g042850</name>
</gene>
<dbReference type="AlphaFoldDB" id="A0A2K3M7L5"/>
<dbReference type="InterPro" id="IPR024185">
    <property type="entry name" value="FTHF_cligase-like_sf"/>
</dbReference>
<evidence type="ECO:0000256" key="1">
    <source>
        <dbReference type="SAM" id="MobiDB-lite"/>
    </source>
</evidence>
<dbReference type="EMBL" id="ASHM01052091">
    <property type="protein sequence ID" value="PNX86768.1"/>
    <property type="molecule type" value="Genomic_DNA"/>
</dbReference>
<comment type="caution">
    <text evidence="2">The sequence shown here is derived from an EMBL/GenBank/DDBJ whole genome shotgun (WGS) entry which is preliminary data.</text>
</comment>
<dbReference type="GO" id="GO:0005737">
    <property type="term" value="C:cytoplasm"/>
    <property type="evidence" value="ECO:0007669"/>
    <property type="project" value="TreeGrafter"/>
</dbReference>
<sequence>RTKVQGFAELEYGMLRYMGAIDDSTLVVTSVHDCQLVDDIPVEKLLIHDVPVDIICTPTQVIFTHTSIPKPQGIYWDKLSPEKLGQIRILRELKRRIERETGQKLPTGPSEKLPPTAQRNKRG</sequence>
<dbReference type="STRING" id="57577.A0A2K3M7L5"/>
<dbReference type="SUPFAM" id="SSF100950">
    <property type="entry name" value="NagB/RpiA/CoA transferase-like"/>
    <property type="match status" value="1"/>
</dbReference>
<organism evidence="2 3">
    <name type="scientific">Trifolium pratense</name>
    <name type="common">Red clover</name>
    <dbReference type="NCBI Taxonomy" id="57577"/>
    <lineage>
        <taxon>Eukaryota</taxon>
        <taxon>Viridiplantae</taxon>
        <taxon>Streptophyta</taxon>
        <taxon>Embryophyta</taxon>
        <taxon>Tracheophyta</taxon>
        <taxon>Spermatophyta</taxon>
        <taxon>Magnoliopsida</taxon>
        <taxon>eudicotyledons</taxon>
        <taxon>Gunneridae</taxon>
        <taxon>Pentapetalae</taxon>
        <taxon>rosids</taxon>
        <taxon>fabids</taxon>
        <taxon>Fabales</taxon>
        <taxon>Fabaceae</taxon>
        <taxon>Papilionoideae</taxon>
        <taxon>50 kb inversion clade</taxon>
        <taxon>NPAAA clade</taxon>
        <taxon>Hologalegina</taxon>
        <taxon>IRL clade</taxon>
        <taxon>Trifolieae</taxon>
        <taxon>Trifolium</taxon>
    </lineage>
</organism>
<dbReference type="PANTHER" id="PTHR13017:SF0">
    <property type="entry name" value="METHENYLTETRAHYDROFOLATE SYNTHASE DOMAIN-CONTAINING PROTEIN"/>
    <property type="match status" value="1"/>
</dbReference>
<dbReference type="PANTHER" id="PTHR13017">
    <property type="entry name" value="5-FORMYLTETRAHYDROFOLATE CYCLO-LIGASE-RELATED"/>
    <property type="match status" value="1"/>
</dbReference>
<proteinExistence type="predicted"/>
<evidence type="ECO:0000313" key="3">
    <source>
        <dbReference type="Proteomes" id="UP000236291"/>
    </source>
</evidence>
<evidence type="ECO:0000313" key="2">
    <source>
        <dbReference type="EMBL" id="PNX86768.1"/>
    </source>
</evidence>
<dbReference type="Proteomes" id="UP000236291">
    <property type="component" value="Unassembled WGS sequence"/>
</dbReference>
<reference evidence="2 3" key="1">
    <citation type="journal article" date="2014" name="Am. J. Bot.">
        <title>Genome assembly and annotation for red clover (Trifolium pratense; Fabaceae).</title>
        <authorList>
            <person name="Istvanek J."/>
            <person name="Jaros M."/>
            <person name="Krenek A."/>
            <person name="Repkova J."/>
        </authorList>
    </citation>
    <scope>NUCLEOTIDE SEQUENCE [LARGE SCALE GENOMIC DNA]</scope>
    <source>
        <strain evidence="3">cv. Tatra</strain>
        <tissue evidence="2">Young leaves</tissue>
    </source>
</reference>
<accession>A0A2K3M7L5</accession>
<feature type="non-terminal residue" evidence="2">
    <location>
        <position position="1"/>
    </location>
</feature>
<reference evidence="2 3" key="2">
    <citation type="journal article" date="2017" name="Front. Plant Sci.">
        <title>Gene Classification and Mining of Molecular Markers Useful in Red Clover (Trifolium pratense) Breeding.</title>
        <authorList>
            <person name="Istvanek J."/>
            <person name="Dluhosova J."/>
            <person name="Dluhos P."/>
            <person name="Patkova L."/>
            <person name="Nedelnik J."/>
            <person name="Repkova J."/>
        </authorList>
    </citation>
    <scope>NUCLEOTIDE SEQUENCE [LARGE SCALE GENOMIC DNA]</scope>
    <source>
        <strain evidence="3">cv. Tatra</strain>
        <tissue evidence="2">Young leaves</tissue>
    </source>
</reference>
<feature type="region of interest" description="Disordered" evidence="1">
    <location>
        <begin position="98"/>
        <end position="123"/>
    </location>
</feature>
<dbReference type="InterPro" id="IPR002698">
    <property type="entry name" value="FTHF_cligase"/>
</dbReference>
<dbReference type="ExpressionAtlas" id="A0A2K3M7L5">
    <property type="expression patterns" value="baseline"/>
</dbReference>
<dbReference type="InterPro" id="IPR037171">
    <property type="entry name" value="NagB/RpiA_transferase-like"/>
</dbReference>